<dbReference type="GO" id="GO:0009966">
    <property type="term" value="P:regulation of signal transduction"/>
    <property type="evidence" value="ECO:0007669"/>
    <property type="project" value="UniProtKB-ARBA"/>
</dbReference>
<dbReference type="Gene3D" id="3.80.10.10">
    <property type="entry name" value="Ribonuclease Inhibitor"/>
    <property type="match status" value="3"/>
</dbReference>
<gene>
    <name evidence="19" type="ORF">ANCCEY_08683</name>
</gene>
<keyword evidence="12" id="KW-0342">GTP-binding</keyword>
<dbReference type="FunFam" id="3.30.200.20:FF:000803">
    <property type="entry name" value="Probable serine/threonine-protein kinase roco4"/>
    <property type="match status" value="1"/>
</dbReference>
<dbReference type="PRINTS" id="PR01415">
    <property type="entry name" value="ANKYRIN"/>
</dbReference>
<evidence type="ECO:0000256" key="16">
    <source>
        <dbReference type="SAM" id="MobiDB-lite"/>
    </source>
</evidence>
<dbReference type="Pfam" id="PF16095">
    <property type="entry name" value="COR-A"/>
    <property type="match status" value="1"/>
</dbReference>
<feature type="domain" description="Roc" evidence="18">
    <location>
        <begin position="988"/>
        <end position="1184"/>
    </location>
</feature>
<dbReference type="InterPro" id="IPR020859">
    <property type="entry name" value="ROC"/>
</dbReference>
<dbReference type="InterPro" id="IPR032675">
    <property type="entry name" value="LRR_dom_sf"/>
</dbReference>
<dbReference type="SUPFAM" id="SSF56112">
    <property type="entry name" value="Protein kinase-like (PK-like)"/>
    <property type="match status" value="1"/>
</dbReference>
<dbReference type="GO" id="GO:0006979">
    <property type="term" value="P:response to oxidative stress"/>
    <property type="evidence" value="ECO:0007669"/>
    <property type="project" value="UniProtKB-ARBA"/>
</dbReference>
<keyword evidence="5" id="KW-0433">Leucine-rich repeat</keyword>
<dbReference type="InterPro" id="IPR036770">
    <property type="entry name" value="Ankyrin_rpt-contain_sf"/>
</dbReference>
<feature type="region of interest" description="Disordered" evidence="16">
    <location>
        <begin position="659"/>
        <end position="683"/>
    </location>
</feature>
<accession>A0A0D6LQA5</accession>
<evidence type="ECO:0000256" key="8">
    <source>
        <dbReference type="ARBA" id="ARBA00022741"/>
    </source>
</evidence>
<feature type="region of interest" description="Disordered" evidence="16">
    <location>
        <begin position="829"/>
        <end position="852"/>
    </location>
</feature>
<feature type="compositionally biased region" description="Polar residues" evidence="16">
    <location>
        <begin position="843"/>
        <end position="852"/>
    </location>
</feature>
<dbReference type="Pfam" id="PF13855">
    <property type="entry name" value="LRR_8"/>
    <property type="match status" value="1"/>
</dbReference>
<dbReference type="SUPFAM" id="SSF52540">
    <property type="entry name" value="P-loop containing nucleoside triphosphate hydrolases"/>
    <property type="match status" value="1"/>
</dbReference>
<proteinExistence type="inferred from homology"/>
<evidence type="ECO:0000256" key="9">
    <source>
        <dbReference type="ARBA" id="ARBA00022777"/>
    </source>
</evidence>
<dbReference type="EMBL" id="KE125059">
    <property type="protein sequence ID" value="EPB72216.1"/>
    <property type="molecule type" value="Genomic_DNA"/>
</dbReference>
<feature type="repeat" description="ANK" evidence="15">
    <location>
        <begin position="275"/>
        <end position="297"/>
    </location>
</feature>
<dbReference type="EC" id="2.7.11.1" evidence="3"/>
<dbReference type="InterPro" id="IPR003591">
    <property type="entry name" value="Leu-rich_rpt_typical-subtyp"/>
</dbReference>
<dbReference type="InterPro" id="IPR027417">
    <property type="entry name" value="P-loop_NTPase"/>
</dbReference>
<comment type="catalytic activity">
    <reaction evidence="14">
        <text>L-seryl-[protein] + ATP = O-phospho-L-seryl-[protein] + ADP + H(+)</text>
        <dbReference type="Rhea" id="RHEA:17989"/>
        <dbReference type="Rhea" id="RHEA-COMP:9863"/>
        <dbReference type="Rhea" id="RHEA-COMP:11604"/>
        <dbReference type="ChEBI" id="CHEBI:15378"/>
        <dbReference type="ChEBI" id="CHEBI:29999"/>
        <dbReference type="ChEBI" id="CHEBI:30616"/>
        <dbReference type="ChEBI" id="CHEBI:83421"/>
        <dbReference type="ChEBI" id="CHEBI:456216"/>
        <dbReference type="EC" id="2.7.11.1"/>
    </reaction>
</comment>
<evidence type="ECO:0000256" key="14">
    <source>
        <dbReference type="ARBA" id="ARBA00048679"/>
    </source>
</evidence>
<keyword evidence="10" id="KW-0067">ATP-binding</keyword>
<dbReference type="PANTHER" id="PTHR24198:SF169">
    <property type="entry name" value="NON-SPECIFIC SERINE_THREONINE PROTEIN KINASE"/>
    <property type="match status" value="1"/>
</dbReference>
<comment type="catalytic activity">
    <reaction evidence="13">
        <text>L-threonyl-[protein] + ATP = O-phospho-L-threonyl-[protein] + ADP + H(+)</text>
        <dbReference type="Rhea" id="RHEA:46608"/>
        <dbReference type="Rhea" id="RHEA-COMP:11060"/>
        <dbReference type="Rhea" id="RHEA-COMP:11605"/>
        <dbReference type="ChEBI" id="CHEBI:15378"/>
        <dbReference type="ChEBI" id="CHEBI:30013"/>
        <dbReference type="ChEBI" id="CHEBI:30616"/>
        <dbReference type="ChEBI" id="CHEBI:61977"/>
        <dbReference type="ChEBI" id="CHEBI:456216"/>
        <dbReference type="EC" id="2.7.11.1"/>
    </reaction>
</comment>
<keyword evidence="4" id="KW-0723">Serine/threonine-protein kinase</keyword>
<dbReference type="SUPFAM" id="SSF52058">
    <property type="entry name" value="L domain-like"/>
    <property type="match status" value="1"/>
</dbReference>
<dbReference type="InterPro" id="IPR008271">
    <property type="entry name" value="Ser/Thr_kinase_AS"/>
</dbReference>
<evidence type="ECO:0000256" key="13">
    <source>
        <dbReference type="ARBA" id="ARBA00047899"/>
    </source>
</evidence>
<dbReference type="GO" id="GO:0005525">
    <property type="term" value="F:GTP binding"/>
    <property type="evidence" value="ECO:0007669"/>
    <property type="project" value="UniProtKB-KW"/>
</dbReference>
<evidence type="ECO:0000256" key="7">
    <source>
        <dbReference type="ARBA" id="ARBA00022737"/>
    </source>
</evidence>
<evidence type="ECO:0000256" key="10">
    <source>
        <dbReference type="ARBA" id="ARBA00022840"/>
    </source>
</evidence>
<keyword evidence="20" id="KW-1185">Reference proteome</keyword>
<keyword evidence="7" id="KW-0677">Repeat</keyword>
<dbReference type="SMART" id="SM00369">
    <property type="entry name" value="LRR_TYP"/>
    <property type="match status" value="7"/>
</dbReference>
<dbReference type="GO" id="GO:0005524">
    <property type="term" value="F:ATP binding"/>
    <property type="evidence" value="ECO:0007669"/>
    <property type="project" value="UniProtKB-KW"/>
</dbReference>
<dbReference type="Gene3D" id="1.25.40.20">
    <property type="entry name" value="Ankyrin repeat-containing domain"/>
    <property type="match status" value="3"/>
</dbReference>
<dbReference type="SUPFAM" id="SSF50978">
    <property type="entry name" value="WD40 repeat-like"/>
    <property type="match status" value="1"/>
</dbReference>
<evidence type="ECO:0000256" key="4">
    <source>
        <dbReference type="ARBA" id="ARBA00022527"/>
    </source>
</evidence>
<dbReference type="FunFam" id="3.30.70.1390:FF:000005">
    <property type="entry name" value="Probable serine/threonine-protein kinase roco4"/>
    <property type="match status" value="1"/>
</dbReference>
<dbReference type="GO" id="GO:0005737">
    <property type="term" value="C:cytoplasm"/>
    <property type="evidence" value="ECO:0007669"/>
    <property type="project" value="UniProtKB-ARBA"/>
</dbReference>
<protein>
    <recommendedName>
        <fullName evidence="3">non-specific serine/threonine protein kinase</fullName>
        <ecNumber evidence="3">2.7.11.1</ecNumber>
    </recommendedName>
</protein>
<dbReference type="PROSITE" id="PS51424">
    <property type="entry name" value="ROC"/>
    <property type="match status" value="1"/>
</dbReference>
<reference evidence="19 20" key="1">
    <citation type="submission" date="2013-05" db="EMBL/GenBank/DDBJ databases">
        <title>Draft genome of the parasitic nematode Anyclostoma ceylanicum.</title>
        <authorList>
            <person name="Mitreva M."/>
        </authorList>
    </citation>
    <scope>NUCLEOTIDE SEQUENCE [LARGE SCALE GENOMIC DNA]</scope>
</reference>
<dbReference type="Pfam" id="PF08477">
    <property type="entry name" value="Roc"/>
    <property type="match status" value="1"/>
</dbReference>
<dbReference type="SMART" id="SM00220">
    <property type="entry name" value="S_TKc"/>
    <property type="match status" value="1"/>
</dbReference>
<feature type="repeat" description="ANK" evidence="15">
    <location>
        <begin position="102"/>
        <end position="134"/>
    </location>
</feature>
<dbReference type="SUPFAM" id="SSF48403">
    <property type="entry name" value="Ankyrin repeat"/>
    <property type="match status" value="2"/>
</dbReference>
<keyword evidence="9 19" id="KW-0418">Kinase</keyword>
<evidence type="ECO:0000259" key="17">
    <source>
        <dbReference type="PROSITE" id="PS50011"/>
    </source>
</evidence>
<dbReference type="Pfam" id="PF00069">
    <property type="entry name" value="Pkinase"/>
    <property type="match status" value="1"/>
</dbReference>
<dbReference type="Gene3D" id="1.10.510.10">
    <property type="entry name" value="Transferase(Phosphotransferase) domain 1"/>
    <property type="match status" value="1"/>
</dbReference>
<dbReference type="Gene3D" id="3.30.70.1390">
    <property type="entry name" value="ROC domain from the Parkinson's disease-associated leucine-rich repeat kinase 2"/>
    <property type="match status" value="1"/>
</dbReference>
<dbReference type="InterPro" id="IPR001611">
    <property type="entry name" value="Leu-rich_rpt"/>
</dbReference>
<dbReference type="InterPro" id="IPR011009">
    <property type="entry name" value="Kinase-like_dom_sf"/>
</dbReference>
<dbReference type="InterPro" id="IPR015943">
    <property type="entry name" value="WD40/YVTN_repeat-like_dom_sf"/>
</dbReference>
<keyword evidence="8" id="KW-0547">Nucleotide-binding</keyword>
<evidence type="ECO:0000256" key="3">
    <source>
        <dbReference type="ARBA" id="ARBA00012513"/>
    </source>
</evidence>
<dbReference type="PROSITE" id="PS51450">
    <property type="entry name" value="LRR"/>
    <property type="match status" value="1"/>
</dbReference>
<evidence type="ECO:0000313" key="19">
    <source>
        <dbReference type="EMBL" id="EPB72216.1"/>
    </source>
</evidence>
<name>A0A0D6LQA5_9BILA</name>
<keyword evidence="6" id="KW-0808">Transferase</keyword>
<dbReference type="PANTHER" id="PTHR24198">
    <property type="entry name" value="ANKYRIN REPEAT AND PROTEIN KINASE DOMAIN-CONTAINING PROTEIN"/>
    <property type="match status" value="1"/>
</dbReference>
<comment type="similarity">
    <text evidence="2">Belongs to the protein kinase superfamily. TKL Ser/Thr protein kinase family. ROCO subfamily.</text>
</comment>
<feature type="repeat" description="ANK" evidence="15">
    <location>
        <begin position="68"/>
        <end position="100"/>
    </location>
</feature>
<dbReference type="PROSITE" id="PS00108">
    <property type="entry name" value="PROTEIN_KINASE_ST"/>
    <property type="match status" value="1"/>
</dbReference>
<dbReference type="InterPro" id="IPR032171">
    <property type="entry name" value="COR-A"/>
</dbReference>
<dbReference type="PROSITE" id="PS50088">
    <property type="entry name" value="ANK_REPEAT"/>
    <property type="match status" value="4"/>
</dbReference>
<dbReference type="Pfam" id="PF25497">
    <property type="entry name" value="COR-B"/>
    <property type="match status" value="1"/>
</dbReference>
<evidence type="ECO:0000256" key="5">
    <source>
        <dbReference type="ARBA" id="ARBA00022614"/>
    </source>
</evidence>
<dbReference type="PROSITE" id="PS50297">
    <property type="entry name" value="ANK_REP_REGION"/>
    <property type="match status" value="4"/>
</dbReference>
<evidence type="ECO:0000256" key="15">
    <source>
        <dbReference type="PROSITE-ProRule" id="PRU00023"/>
    </source>
</evidence>
<dbReference type="InterPro" id="IPR057263">
    <property type="entry name" value="COR-B"/>
</dbReference>
<dbReference type="InterPro" id="IPR002110">
    <property type="entry name" value="Ankyrin_rpt"/>
</dbReference>
<evidence type="ECO:0000256" key="11">
    <source>
        <dbReference type="ARBA" id="ARBA00023043"/>
    </source>
</evidence>
<dbReference type="InterPro" id="IPR000719">
    <property type="entry name" value="Prot_kinase_dom"/>
</dbReference>
<dbReference type="Pfam" id="PF12796">
    <property type="entry name" value="Ank_2"/>
    <property type="match status" value="3"/>
</dbReference>
<evidence type="ECO:0000259" key="18">
    <source>
        <dbReference type="PROSITE" id="PS51424"/>
    </source>
</evidence>
<evidence type="ECO:0000256" key="12">
    <source>
        <dbReference type="ARBA" id="ARBA00023134"/>
    </source>
</evidence>
<dbReference type="Gene3D" id="3.40.50.300">
    <property type="entry name" value="P-loop containing nucleotide triphosphate hydrolases"/>
    <property type="match status" value="1"/>
</dbReference>
<evidence type="ECO:0000256" key="1">
    <source>
        <dbReference type="ARBA" id="ARBA00001946"/>
    </source>
</evidence>
<dbReference type="InterPro" id="IPR036322">
    <property type="entry name" value="WD40_repeat_dom_sf"/>
</dbReference>
<dbReference type="FunFam" id="1.10.510.10:FF:001242">
    <property type="entry name" value="Leucine-rich repeat serine/threonine-protein kinase 1"/>
    <property type="match status" value="1"/>
</dbReference>
<feature type="domain" description="Protein kinase" evidence="17">
    <location>
        <begin position="1715"/>
        <end position="2010"/>
    </location>
</feature>
<dbReference type="Proteomes" id="UP000054495">
    <property type="component" value="Unassembled WGS sequence"/>
</dbReference>
<dbReference type="GO" id="GO:0004674">
    <property type="term" value="F:protein serine/threonine kinase activity"/>
    <property type="evidence" value="ECO:0007669"/>
    <property type="project" value="UniProtKB-KW"/>
</dbReference>
<keyword evidence="11 15" id="KW-0040">ANK repeat</keyword>
<evidence type="ECO:0000256" key="2">
    <source>
        <dbReference type="ARBA" id="ARBA00008171"/>
    </source>
</evidence>
<comment type="cofactor">
    <cofactor evidence="1">
        <name>Mg(2+)</name>
        <dbReference type="ChEBI" id="CHEBI:18420"/>
    </cofactor>
</comment>
<dbReference type="SMART" id="SM00248">
    <property type="entry name" value="ANK"/>
    <property type="match status" value="8"/>
</dbReference>
<sequence>MLSVAFVVNIIIIIPKRSAMSGSEGAPLQVDESDTMQLIRQAVLFENLELVTDLVRENPWSLTRVDRHGRTPLMLAAHNGRIDSLRTLLALSQDTLNASNGAGKTALHLAAEAGEVSAVRQLLDAGADAERRDAAGHCALESAHIAGHDSVAAAIIESIQLENDKLNEAHSQLMIACAEGDVAAVDRILADFSMKDRYVLLNGRVPEDDTAMFIACTNGQAEVVTRLLHPDNDHVLVNQINKDTVLHAAVSSQNVEVLRTVLEAFPALVANSNCDGCSCLHWAAESGSTEIVKCLLEFEYPEKYIKEIDLLSYPPYRLAIDVNCGDNECRTALYRAAAKGHTEVLQCMLAFRCLFTDGEMRCPFQVDVYCSRGRTPLMVAAYNQSLPVLTLLLDAGADVNLPLAVLDSETCDEARCVGSGALVEATRSDAVHVVHFLYDRGAHDTDNRALRLAAKNNNLKLIRVFLTRLVFPDPEYKVNKKNVDVGQIQVGQSLLPSSLCPSRAATLNWGSASLETLQSDWFIAAALQVNPRLRTTRLSLAAITRVDLSCNRLTVFPSILFQMPSLRSLNLAENLITAIDMPGFYVTSTSLEILILKQNRLESISPQFLSALPQLTNLDISRNCLTQLPEFIWLCPSLKELNVASNHLATLPMVGATPRIGRASRGAPHPPTPTSPTGSDASKALPPHTCLSVFFLSRAHCVAVTINDGIEEPTNVITKPLVRQNIWQSGINLSKVDDENFFPDFPVTSSSTLTTLNLSANRFQVFPFCLACTCPRLLTLNISFNQLTALPPVQCIPAHEPFQVPSIFHTVCHAVPPTTTSTAITVRRPASPVRQNRSRSKSAVRSQRSLSVSKHQQIDVQLEEACQHKQHDSLEWLKTLNISGNQLESIPICMKNKVLFQSLSVLDASSNALKTVTADVSRLNGLSVLNLTNNKGIQTLPPELGTLSRLWSLSLKGCQLKEPLDSMVNTENCKTVEIVAHLKTILEESKTYHHLRLLILGGDGVGKSQLWEGLRSEAVQKKSPLQAESVRVAEWKFEAKKSKGETPLGPVAFSSWDFTGQREYHATHHYFLTRRALYIVVWRVTDGEVALHDVQRWLINIQARAPNSCVLLVGTHVDQISSNPSKFPKGFLDGVESKIRSRFMVNDGDKHGLPRILDLLFINGKTRNDIKNLLNAIYNSAWEVRIGKERALDQQIPSSYIAMLKVVRELHTELRRDTVSAIMTLEQFRERTKQRMSQKFGRPFRDDIEFRGACSFLHDSGEIVHFEDASLRQLIFVDPLWLADYLAAVVALRSPHKAAGILSQDALNPLLKQFRSLDSTTPLRGALLDLLQKCELALPCLARRLVVPALLPDEYRLRADYHTASVRIAAKVATWVIRSPPESTPAHQPLARTVGVWQRSMDHPSLSPKKSVNGDAATEAIFTFTFCPEKQLRRVYAMSYIPSGFWSRLVTRIIGDENVIRAVECLFASNTRADTTRLRQICNNQLKAEWIVWQTGLELIIKGHSVFLLKQFFAQAEVRDLDYTHLDFRTRDEQKRWRTFPLSQYALVEILLPALSVTVVDGASKMTISTEGEGSTRLLALVVDLLDTLLEDWYPAIGTRFVHSSEGDLLVNRFVPCAKCASDIAAEAQCAHDDAEVTHRKNSKGEHVVRGSKTTGDISTLYVIHCFSIEECMLAGREHGWLECPSHSGIHMKDVAPDTVFVDIESSLVIAADQMRRGRLLGRGAFGFVFRATSGELCEVAQKMLEPVDPGPGARPSAVAAFKAAADKWRRDSLEFASRAYCTSRQELNLLSRLRHPNIVCLVGVCVSPLSLIFELAPLGALNQLLASHRKSGARLGLSVLRDSAVQVAKALEYLHSAHIIYRDLKSENVLVWRFPPPFGPQTDVLLKLGDYGSISRTVMPSGGAKGFGGTEGFMAPEIVRFNGEEEYTQKVDCFSYGMFLYELITLKHPFEGEEHVKERLLEGARPVFLPHELLVPSPMLDLAIHCWAASPDSRPSSSQLVGYCSAPEFTHILDVCELEEALPPSSVLPYHTGDEMDDPDDFEAQLWLGGKNITVMSCTQYGWFEQKVIETPFRARFTSRVRDTVWSCDENGEVTVYATSLHELTKLKLPSLSAPIIRAPELMGSDILLLVTGRQLILLRLTESNSVALLATLDSPFAIKTAATVIQTSSRQIWTGHSEGRISIHHLSTDDKFSFSSSLYLPDDNVVVKDILASRDGNNVWVTYEGGSRVFCWDVERRQISSSLDIRKVMPGSETIHTLDVEMAEENVVTCAALLENADGAQLYVGTSRGLLVVANALLLQPLSACRPFGGELTSLCVVEGPRDEDLNTKIRTTLSTTSSESGLGWVRERVSETLERFRGSPAPSPGQGTSVVVTIGRGYRSLSHRFVSPTPLSDTYSVAIWRTEEWV</sequence>
<evidence type="ECO:0000256" key="6">
    <source>
        <dbReference type="ARBA" id="ARBA00022679"/>
    </source>
</evidence>
<dbReference type="Gene3D" id="2.130.10.10">
    <property type="entry name" value="YVTN repeat-like/Quinoprotein amine dehydrogenase"/>
    <property type="match status" value="1"/>
</dbReference>
<feature type="repeat" description="ANK" evidence="15">
    <location>
        <begin position="372"/>
        <end position="404"/>
    </location>
</feature>
<organism evidence="19 20">
    <name type="scientific">Ancylostoma ceylanicum</name>
    <dbReference type="NCBI Taxonomy" id="53326"/>
    <lineage>
        <taxon>Eukaryota</taxon>
        <taxon>Metazoa</taxon>
        <taxon>Ecdysozoa</taxon>
        <taxon>Nematoda</taxon>
        <taxon>Chromadorea</taxon>
        <taxon>Rhabditida</taxon>
        <taxon>Rhabditina</taxon>
        <taxon>Rhabditomorpha</taxon>
        <taxon>Strongyloidea</taxon>
        <taxon>Ancylostomatidae</taxon>
        <taxon>Ancylostomatinae</taxon>
        <taxon>Ancylostoma</taxon>
    </lineage>
</organism>
<dbReference type="PROSITE" id="PS50011">
    <property type="entry name" value="PROTEIN_KINASE_DOM"/>
    <property type="match status" value="1"/>
</dbReference>
<dbReference type="SMART" id="SM00364">
    <property type="entry name" value="LRR_BAC"/>
    <property type="match status" value="6"/>
</dbReference>
<evidence type="ECO:0000313" key="20">
    <source>
        <dbReference type="Proteomes" id="UP000054495"/>
    </source>
</evidence>